<dbReference type="SUPFAM" id="SSF55073">
    <property type="entry name" value="Nucleotide cyclase"/>
    <property type="match status" value="1"/>
</dbReference>
<dbReference type="InterPro" id="IPR050469">
    <property type="entry name" value="Diguanylate_Cyclase"/>
</dbReference>
<sequence>MEYLLVHEVALSNAPSYAAMTKLQHWPQLPECAEQSLVSQLQTTLDIQQQLNIVSMAAGKVLPLSALMLKTAVGDFSASGSLAADYEHRSVLVLNQQCLAELIYQSDNAFTPMVQRELLLLESEWLFALRNALVVSRLQQMALKDTLTGLGNRRFFDDSFDKAVQLAKRNTEPCALILLDLDNFKQVNDMSGHSAGDDVLLAVAGSLRDTLRQTDSVFRFGGDEFAVILSGEDSASSELVARRLVLAINQHYLCQQHEVSASAGLALLSGQQDSKQLFAAADKALYAAKEAGKSTVRVA</sequence>
<feature type="domain" description="GGDEF" evidence="4">
    <location>
        <begin position="172"/>
        <end position="299"/>
    </location>
</feature>
<dbReference type="PROSITE" id="PS50887">
    <property type="entry name" value="GGDEF"/>
    <property type="match status" value="1"/>
</dbReference>
<proteinExistence type="predicted"/>
<gene>
    <name evidence="5" type="ORF">BAL341_596</name>
</gene>
<dbReference type="InterPro" id="IPR043128">
    <property type="entry name" value="Rev_trsase/Diguanyl_cyclase"/>
</dbReference>
<comment type="catalytic activity">
    <reaction evidence="3">
        <text>2 GTP = 3',3'-c-di-GMP + 2 diphosphate</text>
        <dbReference type="Rhea" id="RHEA:24898"/>
        <dbReference type="ChEBI" id="CHEBI:33019"/>
        <dbReference type="ChEBI" id="CHEBI:37565"/>
        <dbReference type="ChEBI" id="CHEBI:58805"/>
        <dbReference type="EC" id="2.7.7.65"/>
    </reaction>
</comment>
<dbReference type="EMBL" id="CAAJGR010000055">
    <property type="protein sequence ID" value="VHO02186.1"/>
    <property type="molecule type" value="Genomic_DNA"/>
</dbReference>
<dbReference type="PANTHER" id="PTHR45138">
    <property type="entry name" value="REGULATORY COMPONENTS OF SENSORY TRANSDUCTION SYSTEM"/>
    <property type="match status" value="1"/>
</dbReference>
<dbReference type="GO" id="GO:0005886">
    <property type="term" value="C:plasma membrane"/>
    <property type="evidence" value="ECO:0007669"/>
    <property type="project" value="TreeGrafter"/>
</dbReference>
<dbReference type="Pfam" id="PF00990">
    <property type="entry name" value="GGDEF"/>
    <property type="match status" value="1"/>
</dbReference>
<dbReference type="GO" id="GO:1902201">
    <property type="term" value="P:negative regulation of bacterial-type flagellum-dependent cell motility"/>
    <property type="evidence" value="ECO:0007669"/>
    <property type="project" value="TreeGrafter"/>
</dbReference>
<evidence type="ECO:0000259" key="4">
    <source>
        <dbReference type="PROSITE" id="PS50887"/>
    </source>
</evidence>
<dbReference type="CDD" id="cd01949">
    <property type="entry name" value="GGDEF"/>
    <property type="match status" value="1"/>
</dbReference>
<evidence type="ECO:0000256" key="2">
    <source>
        <dbReference type="ARBA" id="ARBA00012528"/>
    </source>
</evidence>
<evidence type="ECO:0000256" key="1">
    <source>
        <dbReference type="ARBA" id="ARBA00001946"/>
    </source>
</evidence>
<name>A0A486XKG1_9GAMM</name>
<dbReference type="EC" id="2.7.7.65" evidence="2"/>
<dbReference type="GO" id="GO:0043709">
    <property type="term" value="P:cell adhesion involved in single-species biofilm formation"/>
    <property type="evidence" value="ECO:0007669"/>
    <property type="project" value="TreeGrafter"/>
</dbReference>
<dbReference type="GO" id="GO:0052621">
    <property type="term" value="F:diguanylate cyclase activity"/>
    <property type="evidence" value="ECO:0007669"/>
    <property type="project" value="UniProtKB-EC"/>
</dbReference>
<dbReference type="Gene3D" id="3.30.70.270">
    <property type="match status" value="1"/>
</dbReference>
<dbReference type="NCBIfam" id="TIGR00254">
    <property type="entry name" value="GGDEF"/>
    <property type="match status" value="1"/>
</dbReference>
<reference evidence="5" key="1">
    <citation type="submission" date="2019-04" db="EMBL/GenBank/DDBJ databases">
        <authorList>
            <person name="Brambilla D."/>
        </authorList>
    </citation>
    <scope>NUCLEOTIDE SEQUENCE</scope>
    <source>
        <strain evidence="5">BAL1</strain>
    </source>
</reference>
<protein>
    <recommendedName>
        <fullName evidence="2">diguanylate cyclase</fullName>
        <ecNumber evidence="2">2.7.7.65</ecNumber>
    </recommendedName>
</protein>
<dbReference type="PANTHER" id="PTHR45138:SF9">
    <property type="entry name" value="DIGUANYLATE CYCLASE DGCM-RELATED"/>
    <property type="match status" value="1"/>
</dbReference>
<accession>A0A486XKG1</accession>
<dbReference type="AlphaFoldDB" id="A0A486XKG1"/>
<dbReference type="InterPro" id="IPR000160">
    <property type="entry name" value="GGDEF_dom"/>
</dbReference>
<evidence type="ECO:0000256" key="3">
    <source>
        <dbReference type="ARBA" id="ARBA00034247"/>
    </source>
</evidence>
<dbReference type="FunFam" id="3.30.70.270:FF:000001">
    <property type="entry name" value="Diguanylate cyclase domain protein"/>
    <property type="match status" value="1"/>
</dbReference>
<organism evidence="5">
    <name type="scientific">Rheinheimera sp. BAL341</name>
    <dbReference type="NCBI Taxonomy" id="1708203"/>
    <lineage>
        <taxon>Bacteria</taxon>
        <taxon>Pseudomonadati</taxon>
        <taxon>Pseudomonadota</taxon>
        <taxon>Gammaproteobacteria</taxon>
        <taxon>Chromatiales</taxon>
        <taxon>Chromatiaceae</taxon>
        <taxon>Rheinheimera</taxon>
    </lineage>
</organism>
<dbReference type="InterPro" id="IPR029787">
    <property type="entry name" value="Nucleotide_cyclase"/>
</dbReference>
<comment type="cofactor">
    <cofactor evidence="1">
        <name>Mg(2+)</name>
        <dbReference type="ChEBI" id="CHEBI:18420"/>
    </cofactor>
</comment>
<evidence type="ECO:0000313" key="5">
    <source>
        <dbReference type="EMBL" id="VHO02186.1"/>
    </source>
</evidence>
<dbReference type="SMART" id="SM00267">
    <property type="entry name" value="GGDEF"/>
    <property type="match status" value="1"/>
</dbReference>